<dbReference type="eggNOG" id="COG2153">
    <property type="taxonomic scope" value="Bacteria"/>
</dbReference>
<dbReference type="Proteomes" id="UP000001947">
    <property type="component" value="Chromosome"/>
</dbReference>
<dbReference type="Gene3D" id="3.40.630.30">
    <property type="match status" value="1"/>
</dbReference>
<evidence type="ECO:0000313" key="3">
    <source>
        <dbReference type="Proteomes" id="UP000001947"/>
    </source>
</evidence>
<keyword evidence="3" id="KW-1185">Reference proteome</keyword>
<accession>Q21NM6</accession>
<dbReference type="InterPro" id="IPR016181">
    <property type="entry name" value="Acyl_CoA_acyltransferase"/>
</dbReference>
<proteinExistence type="predicted"/>
<reference evidence="2 3" key="1">
    <citation type="journal article" date="2008" name="PLoS Genet.">
        <title>Complete genome sequence of the complex carbohydrate-degrading marine bacterium, Saccharophagus degradans strain 2-40 T.</title>
        <authorList>
            <person name="Weiner R.M."/>
            <person name="Taylor L.E.II."/>
            <person name="Henrissat B."/>
            <person name="Hauser L."/>
            <person name="Land M."/>
            <person name="Coutinho P.M."/>
            <person name="Rancurel C."/>
            <person name="Saunders E.H."/>
            <person name="Longmire A.G."/>
            <person name="Zhang H."/>
            <person name="Bayer E.A."/>
            <person name="Gilbert H.J."/>
            <person name="Larimer F."/>
            <person name="Zhulin I.B."/>
            <person name="Ekborg N.A."/>
            <person name="Lamed R."/>
            <person name="Richardson P.M."/>
            <person name="Borovok I."/>
            <person name="Hutcheson S."/>
        </authorList>
    </citation>
    <scope>NUCLEOTIDE SEQUENCE [LARGE SCALE GENOMIC DNA]</scope>
    <source>
        <strain evidence="3">2-40 / ATCC 43961 / DSM 17024</strain>
    </source>
</reference>
<dbReference type="InterPro" id="IPR000182">
    <property type="entry name" value="GNAT_dom"/>
</dbReference>
<dbReference type="HOGENOM" id="CLU_056607_6_2_6"/>
<dbReference type="PROSITE" id="PS51186">
    <property type="entry name" value="GNAT"/>
    <property type="match status" value="1"/>
</dbReference>
<dbReference type="Pfam" id="PF00583">
    <property type="entry name" value="Acetyltransf_1"/>
    <property type="match status" value="1"/>
</dbReference>
<protein>
    <submittedName>
        <fullName evidence="2">GCN5-related N-acetyltransferase</fullName>
    </submittedName>
</protein>
<dbReference type="OrthoDB" id="6871659at2"/>
<dbReference type="STRING" id="203122.Sde_0439"/>
<dbReference type="KEGG" id="sde:Sde_0439"/>
<name>Q21NM6_SACD2</name>
<dbReference type="GeneID" id="98612137"/>
<dbReference type="SUPFAM" id="SSF55729">
    <property type="entry name" value="Acyl-CoA N-acyltransferases (Nat)"/>
    <property type="match status" value="1"/>
</dbReference>
<dbReference type="CDD" id="cd04301">
    <property type="entry name" value="NAT_SF"/>
    <property type="match status" value="1"/>
</dbReference>
<evidence type="ECO:0000259" key="1">
    <source>
        <dbReference type="PROSITE" id="PS51186"/>
    </source>
</evidence>
<evidence type="ECO:0000313" key="2">
    <source>
        <dbReference type="EMBL" id="ABD79703.1"/>
    </source>
</evidence>
<feature type="domain" description="N-acetyltransferase" evidence="1">
    <location>
        <begin position="1"/>
        <end position="145"/>
    </location>
</feature>
<keyword evidence="2" id="KW-0808">Transferase</keyword>
<dbReference type="RefSeq" id="WP_011466927.1">
    <property type="nucleotide sequence ID" value="NC_007912.1"/>
</dbReference>
<dbReference type="EMBL" id="CP000282">
    <property type="protein sequence ID" value="ABD79703.1"/>
    <property type="molecule type" value="Genomic_DNA"/>
</dbReference>
<sequence length="146" mass="16657">MKVELIEKDSLIYQKALMLRYDLFFKEHNLPFEILKDENEDKSFHLAAFNEESLVGYSRLTRFSRDSFQISQMVVSSNFQGKGCGSQMLSKLIQLALGQGAKKISLNARKSAIGLYARQGFNCVGAYFFSKRTGVQHIQMVYHANT</sequence>
<dbReference type="AlphaFoldDB" id="Q21NM6"/>
<organism evidence="2 3">
    <name type="scientific">Saccharophagus degradans (strain 2-40 / ATCC 43961 / DSM 17024)</name>
    <dbReference type="NCBI Taxonomy" id="203122"/>
    <lineage>
        <taxon>Bacteria</taxon>
        <taxon>Pseudomonadati</taxon>
        <taxon>Pseudomonadota</taxon>
        <taxon>Gammaproteobacteria</taxon>
        <taxon>Cellvibrionales</taxon>
        <taxon>Cellvibrionaceae</taxon>
        <taxon>Saccharophagus</taxon>
    </lineage>
</organism>
<gene>
    <name evidence="2" type="ordered locus">Sde_0439</name>
</gene>
<dbReference type="GO" id="GO:0016747">
    <property type="term" value="F:acyltransferase activity, transferring groups other than amino-acyl groups"/>
    <property type="evidence" value="ECO:0007669"/>
    <property type="project" value="InterPro"/>
</dbReference>